<evidence type="ECO:0000313" key="5">
    <source>
        <dbReference type="Ensembl" id="ENSCSAVP00000016661.1"/>
    </source>
</evidence>
<name>H2ZGE5_CIOSA</name>
<reference evidence="5" key="3">
    <citation type="submission" date="2025-09" db="UniProtKB">
        <authorList>
            <consortium name="Ensembl"/>
        </authorList>
    </citation>
    <scope>IDENTIFICATION</scope>
</reference>
<sequence>MIRNPKDQAVSWSHFAPRIPNNSDAYNEMFPKDWNKFLRSYMAGEQFVSTKPGEWYPDHILSWYKHRNDENVMFVYYEDLIKDFKSTVQRVAKFVNTKLLNEDIDQIANETSFASMKNQPQLH</sequence>
<dbReference type="InParanoid" id="H2ZGE5"/>
<dbReference type="GeneTree" id="ENSGT00940000163815"/>
<dbReference type="GO" id="GO:0008146">
    <property type="term" value="F:sulfotransferase activity"/>
    <property type="evidence" value="ECO:0007669"/>
    <property type="project" value="InterPro"/>
</dbReference>
<dbReference type="SUPFAM" id="SSF52540">
    <property type="entry name" value="P-loop containing nucleoside triphosphate hydrolases"/>
    <property type="match status" value="1"/>
</dbReference>
<comment type="similarity">
    <text evidence="1 3">Belongs to the sulfotransferase 1 family.</text>
</comment>
<evidence type="ECO:0000256" key="1">
    <source>
        <dbReference type="ARBA" id="ARBA00005771"/>
    </source>
</evidence>
<protein>
    <recommendedName>
        <fullName evidence="3">Sulfotransferase</fullName>
        <ecNumber evidence="3">2.8.2.-</ecNumber>
    </recommendedName>
</protein>
<dbReference type="eggNOG" id="KOG1584">
    <property type="taxonomic scope" value="Eukaryota"/>
</dbReference>
<dbReference type="InterPro" id="IPR000863">
    <property type="entry name" value="Sulfotransferase_dom"/>
</dbReference>
<dbReference type="HOGENOM" id="CLU_2014439_0_0_1"/>
<keyword evidence="2 3" id="KW-0808">Transferase</keyword>
<evidence type="ECO:0000313" key="6">
    <source>
        <dbReference type="Proteomes" id="UP000007875"/>
    </source>
</evidence>
<dbReference type="OMA" id="WSHFAPR"/>
<dbReference type="InterPro" id="IPR027417">
    <property type="entry name" value="P-loop_NTPase"/>
</dbReference>
<evidence type="ECO:0000259" key="4">
    <source>
        <dbReference type="Pfam" id="PF00685"/>
    </source>
</evidence>
<dbReference type="STRING" id="51511.ENSCSAVP00000016661"/>
<keyword evidence="6" id="KW-1185">Reference proteome</keyword>
<reference evidence="5" key="2">
    <citation type="submission" date="2025-08" db="UniProtKB">
        <authorList>
            <consortium name="Ensembl"/>
        </authorList>
    </citation>
    <scope>IDENTIFICATION</scope>
</reference>
<feature type="domain" description="Sulfotransferase" evidence="4">
    <location>
        <begin position="1"/>
        <end position="121"/>
    </location>
</feature>
<dbReference type="Gene3D" id="3.40.50.300">
    <property type="entry name" value="P-loop containing nucleotide triphosphate hydrolases"/>
    <property type="match status" value="1"/>
</dbReference>
<dbReference type="PANTHER" id="PTHR11783">
    <property type="entry name" value="SULFOTRANSFERASE SULT"/>
    <property type="match status" value="1"/>
</dbReference>
<organism evidence="5 6">
    <name type="scientific">Ciona savignyi</name>
    <name type="common">Pacific transparent sea squirt</name>
    <dbReference type="NCBI Taxonomy" id="51511"/>
    <lineage>
        <taxon>Eukaryota</taxon>
        <taxon>Metazoa</taxon>
        <taxon>Chordata</taxon>
        <taxon>Tunicata</taxon>
        <taxon>Ascidiacea</taxon>
        <taxon>Phlebobranchia</taxon>
        <taxon>Cionidae</taxon>
        <taxon>Ciona</taxon>
    </lineage>
</organism>
<accession>H2ZGE5</accession>
<reference evidence="6" key="1">
    <citation type="submission" date="2003-08" db="EMBL/GenBank/DDBJ databases">
        <authorList>
            <person name="Birren B."/>
            <person name="Nusbaum C."/>
            <person name="Abebe A."/>
            <person name="Abouelleil A."/>
            <person name="Adekoya E."/>
            <person name="Ait-zahra M."/>
            <person name="Allen N."/>
            <person name="Allen T."/>
            <person name="An P."/>
            <person name="Anderson M."/>
            <person name="Anderson S."/>
            <person name="Arachchi H."/>
            <person name="Armbruster J."/>
            <person name="Bachantsang P."/>
            <person name="Baldwin J."/>
            <person name="Barry A."/>
            <person name="Bayul T."/>
            <person name="Blitshsteyn B."/>
            <person name="Bloom T."/>
            <person name="Blye J."/>
            <person name="Boguslavskiy L."/>
            <person name="Borowsky M."/>
            <person name="Boukhgalter B."/>
            <person name="Brunache A."/>
            <person name="Butler J."/>
            <person name="Calixte N."/>
            <person name="Calvo S."/>
            <person name="Camarata J."/>
            <person name="Campo K."/>
            <person name="Chang J."/>
            <person name="Cheshatsang Y."/>
            <person name="Citroen M."/>
            <person name="Collymore A."/>
            <person name="Considine T."/>
            <person name="Cook A."/>
            <person name="Cooke P."/>
            <person name="Corum B."/>
            <person name="Cuomo C."/>
            <person name="David R."/>
            <person name="Dawoe T."/>
            <person name="Degray S."/>
            <person name="Dodge S."/>
            <person name="Dooley K."/>
            <person name="Dorje P."/>
            <person name="Dorjee K."/>
            <person name="Dorris L."/>
            <person name="Duffey N."/>
            <person name="Dupes A."/>
            <person name="Elkins T."/>
            <person name="Engels R."/>
            <person name="Erickson J."/>
            <person name="Farina A."/>
            <person name="Faro S."/>
            <person name="Ferreira P."/>
            <person name="Fischer H."/>
            <person name="Fitzgerald M."/>
            <person name="Foley K."/>
            <person name="Gage D."/>
            <person name="Galagan J."/>
            <person name="Gearin G."/>
            <person name="Gnerre S."/>
            <person name="Gnirke A."/>
            <person name="Goyette A."/>
            <person name="Graham J."/>
            <person name="Grandbois E."/>
            <person name="Gyaltsen K."/>
            <person name="Hafez N."/>
            <person name="Hagopian D."/>
            <person name="Hagos B."/>
            <person name="Hall J."/>
            <person name="Hatcher B."/>
            <person name="Heller A."/>
            <person name="Higgins H."/>
            <person name="Honan T."/>
            <person name="Horn A."/>
            <person name="Houde N."/>
            <person name="Hughes L."/>
            <person name="Hulme W."/>
            <person name="Husby E."/>
            <person name="Iliev I."/>
            <person name="Jaffe D."/>
            <person name="Jones C."/>
            <person name="Kamal M."/>
            <person name="Kamat A."/>
            <person name="Kamvysselis M."/>
            <person name="Karlsson E."/>
            <person name="Kells C."/>
            <person name="Kieu A."/>
            <person name="Kisner P."/>
            <person name="Kodira C."/>
            <person name="Kulbokas E."/>
            <person name="Labutti K."/>
            <person name="Lama D."/>
            <person name="Landers T."/>
            <person name="Leger J."/>
            <person name="Levine S."/>
            <person name="Lewis D."/>
            <person name="Lewis T."/>
            <person name="Lindblad-toh K."/>
            <person name="Liu X."/>
            <person name="Lokyitsang T."/>
            <person name="Lokyitsang Y."/>
            <person name="Lucien O."/>
            <person name="Lui A."/>
            <person name="Ma L.J."/>
            <person name="Mabbitt R."/>
            <person name="Macdonald J."/>
            <person name="Maclean C."/>
            <person name="Major J."/>
            <person name="Manning J."/>
            <person name="Marabella R."/>
            <person name="Maru K."/>
            <person name="Matthews C."/>
            <person name="Mauceli E."/>
            <person name="Mccarthy M."/>
            <person name="Mcdonough S."/>
            <person name="Mcghee T."/>
            <person name="Meldrim J."/>
            <person name="Meneus L."/>
            <person name="Mesirov J."/>
            <person name="Mihalev A."/>
            <person name="Mihova T."/>
            <person name="Mikkelsen T."/>
            <person name="Mlenga V."/>
            <person name="Moru K."/>
            <person name="Mozes J."/>
            <person name="Mulrain L."/>
            <person name="Munson G."/>
            <person name="Naylor J."/>
            <person name="Newes C."/>
            <person name="Nguyen C."/>
            <person name="Nguyen N."/>
            <person name="Nguyen T."/>
            <person name="Nicol R."/>
            <person name="Nielsen C."/>
            <person name="Nizzari M."/>
            <person name="Norbu C."/>
            <person name="Norbu N."/>
            <person name="O'donnell P."/>
            <person name="Okoawo O."/>
            <person name="O'leary S."/>
            <person name="Omotosho B."/>
            <person name="O'neill K."/>
            <person name="Osman S."/>
            <person name="Parker S."/>
            <person name="Perrin D."/>
            <person name="Phunkhang P."/>
            <person name="Piqani B."/>
            <person name="Purcell S."/>
            <person name="Rachupka T."/>
            <person name="Ramasamy U."/>
            <person name="Rameau R."/>
            <person name="Ray V."/>
            <person name="Raymond C."/>
            <person name="Retta R."/>
            <person name="Richardson S."/>
            <person name="Rise C."/>
            <person name="Rodriguez J."/>
            <person name="Rogers J."/>
            <person name="Rogov P."/>
            <person name="Rutman M."/>
            <person name="Schupbach R."/>
            <person name="Seaman C."/>
            <person name="Settipalli S."/>
            <person name="Sharpe T."/>
            <person name="Sheridan J."/>
            <person name="Sherpa N."/>
            <person name="Shi J."/>
            <person name="Smirnov S."/>
            <person name="Smith C."/>
            <person name="Sougnez C."/>
            <person name="Spencer B."/>
            <person name="Stalker J."/>
            <person name="Stange-thomann N."/>
            <person name="Stavropoulos S."/>
            <person name="Stetson K."/>
            <person name="Stone C."/>
            <person name="Stone S."/>
            <person name="Stubbs M."/>
            <person name="Talamas J."/>
            <person name="Tchuinga P."/>
            <person name="Tenzing P."/>
            <person name="Tesfaye S."/>
            <person name="Theodore J."/>
            <person name="Thoulutsang Y."/>
            <person name="Topham K."/>
            <person name="Towey S."/>
            <person name="Tsamla T."/>
            <person name="Tsomo N."/>
            <person name="Vallee D."/>
            <person name="Vassiliev H."/>
            <person name="Venkataraman V."/>
            <person name="Vinson J."/>
            <person name="Vo A."/>
            <person name="Wade C."/>
            <person name="Wang S."/>
            <person name="Wangchuk T."/>
            <person name="Wangdi T."/>
            <person name="Whittaker C."/>
            <person name="Wilkinson J."/>
            <person name="Wu Y."/>
            <person name="Wyman D."/>
            <person name="Yadav S."/>
            <person name="Yang S."/>
            <person name="Yang X."/>
            <person name="Yeager S."/>
            <person name="Yee E."/>
            <person name="Young G."/>
            <person name="Zainoun J."/>
            <person name="Zembeck L."/>
            <person name="Zimmer A."/>
            <person name="Zody M."/>
            <person name="Lander E."/>
        </authorList>
    </citation>
    <scope>NUCLEOTIDE SEQUENCE [LARGE SCALE GENOMIC DNA]</scope>
</reference>
<dbReference type="AlphaFoldDB" id="H2ZGE5"/>
<dbReference type="Ensembl" id="ENSCSAVT00000016842.1">
    <property type="protein sequence ID" value="ENSCSAVP00000016661.1"/>
    <property type="gene ID" value="ENSCSAVG00000009790.1"/>
</dbReference>
<dbReference type="Pfam" id="PF00685">
    <property type="entry name" value="Sulfotransfer_1"/>
    <property type="match status" value="1"/>
</dbReference>
<proteinExistence type="inferred from homology"/>
<dbReference type="EC" id="2.8.2.-" evidence="3"/>
<evidence type="ECO:0000256" key="3">
    <source>
        <dbReference type="RuleBase" id="RU361155"/>
    </source>
</evidence>
<evidence type="ECO:0000256" key="2">
    <source>
        <dbReference type="ARBA" id="ARBA00022679"/>
    </source>
</evidence>
<dbReference type="Proteomes" id="UP000007875">
    <property type="component" value="Unassembled WGS sequence"/>
</dbReference>